<proteinExistence type="predicted"/>
<accession>A0A7G7MNU4</accession>
<dbReference type="Pfam" id="PF12389">
    <property type="entry name" value="Peptidase_M73"/>
    <property type="match status" value="1"/>
</dbReference>
<evidence type="ECO:0000313" key="1">
    <source>
        <dbReference type="EMBL" id="QNG54455.1"/>
    </source>
</evidence>
<organism evidence="1 2">
    <name type="scientific">Pseudonocardia petroleophila</name>
    <dbReference type="NCBI Taxonomy" id="37331"/>
    <lineage>
        <taxon>Bacteria</taxon>
        <taxon>Bacillati</taxon>
        <taxon>Actinomycetota</taxon>
        <taxon>Actinomycetes</taxon>
        <taxon>Pseudonocardiales</taxon>
        <taxon>Pseudonocardiaceae</taxon>
        <taxon>Pseudonocardia</taxon>
    </lineage>
</organism>
<gene>
    <name evidence="1" type="ORF">H6H00_11530</name>
</gene>
<dbReference type="InterPro" id="IPR022121">
    <property type="entry name" value="Peptidase_M73_camelysin"/>
</dbReference>
<dbReference type="NCBIfam" id="TIGR04088">
    <property type="entry name" value="cognate_SipW"/>
    <property type="match status" value="1"/>
</dbReference>
<dbReference type="RefSeq" id="WP_185721273.1">
    <property type="nucleotide sequence ID" value="NZ_BAAAWI010000001.1"/>
</dbReference>
<protein>
    <recommendedName>
        <fullName evidence="3">Camelysin metallo-endopeptidase</fullName>
    </recommendedName>
</protein>
<dbReference type="KEGG" id="ppel:H6H00_11530"/>
<evidence type="ECO:0008006" key="3">
    <source>
        <dbReference type="Google" id="ProtNLM"/>
    </source>
</evidence>
<evidence type="ECO:0000313" key="2">
    <source>
        <dbReference type="Proteomes" id="UP000515728"/>
    </source>
</evidence>
<sequence length="199" mass="19915">MSVMQNKKVRIGIGIAAVVLAAAAIGAGTYAAFVDTETGPSGTVAAGTLDLTVGSNGTLELIKASNIQPGFSQTATITLRNAGTLPGGLTSTLRVAGTDGVCTEPESEAEGKPVGTCSATGDLQNQLLVAVTRGPSTTSAVPVSQFVGTGLPMPASIPAGATVEYDLQFTLPNLPGVENNKVQGDGITLTSNFVLTQLP</sequence>
<dbReference type="InterPro" id="IPR023833">
    <property type="entry name" value="Signal_pept_SipW-depend-type"/>
</dbReference>
<dbReference type="EMBL" id="CP060131">
    <property type="protein sequence ID" value="QNG54455.1"/>
    <property type="molecule type" value="Genomic_DNA"/>
</dbReference>
<name>A0A7G7MNU4_9PSEU</name>
<dbReference type="AlphaFoldDB" id="A0A7G7MNU4"/>
<reference evidence="1 2" key="1">
    <citation type="submission" date="2020-08" db="EMBL/GenBank/DDBJ databases">
        <authorList>
            <person name="Mo P."/>
        </authorList>
    </citation>
    <scope>NUCLEOTIDE SEQUENCE [LARGE SCALE GENOMIC DNA]</scope>
    <source>
        <strain evidence="1 2">CGMCC 4.1532</strain>
    </source>
</reference>
<dbReference type="Proteomes" id="UP000515728">
    <property type="component" value="Chromosome"/>
</dbReference>
<keyword evidence="2" id="KW-1185">Reference proteome</keyword>